<comment type="function">
    <text evidence="9 10">Intramembrane glycolipid transporter that operates in the biosynthetic pathway of dolichol-linked oligosaccharides, the glycan precursors employed in protein asparagine (N)-glycosylation. The sequential addition of sugars to dolichol pyrophosphate produces dolichol-linked oligosaccharides containing fourteen sugars, including two GlcNAcs, nine mannoses and three glucoses. Once assembled, the oligosaccharide is transferred from the lipid to nascent proteins by oligosaccharyltransferases. The assembly of dolichol-linked oligosaccharides begins on the cytosolic side of the endoplasmic reticulum membrane and finishes in its lumen. RFT1 could mediate the translocation of the cytosolically oriented intermediate DolPP-GlcNAc2Man5, produced by ALG11, into the ER lumen where dolichol-linked oligosaccharides assembly continues. However, the intramembrane lipid transporter activity could not be confirmed in vitro.</text>
</comment>
<evidence type="ECO:0000256" key="5">
    <source>
        <dbReference type="ARBA" id="ARBA00022824"/>
    </source>
</evidence>
<feature type="transmembrane region" description="Helical" evidence="10">
    <location>
        <begin position="167"/>
        <end position="189"/>
    </location>
</feature>
<evidence type="ECO:0000256" key="6">
    <source>
        <dbReference type="ARBA" id="ARBA00022989"/>
    </source>
</evidence>
<feature type="transmembrane region" description="Helical" evidence="10">
    <location>
        <begin position="57"/>
        <end position="76"/>
    </location>
</feature>
<dbReference type="GO" id="GO:0034203">
    <property type="term" value="P:glycolipid translocation"/>
    <property type="evidence" value="ECO:0007669"/>
    <property type="project" value="TreeGrafter"/>
</dbReference>
<dbReference type="AlphaFoldDB" id="A0A2T7A971"/>
<feature type="compositionally biased region" description="Pro residues" evidence="11">
    <location>
        <begin position="1"/>
        <end position="12"/>
    </location>
</feature>
<keyword evidence="10" id="KW-0813">Transport</keyword>
<evidence type="ECO:0000313" key="12">
    <source>
        <dbReference type="EMBL" id="PUU84286.1"/>
    </source>
</evidence>
<dbReference type="GO" id="GO:0006488">
    <property type="term" value="P:dolichol-linked oligosaccharide biosynthetic process"/>
    <property type="evidence" value="ECO:0007669"/>
    <property type="project" value="InterPro"/>
</dbReference>
<proteinExistence type="inferred from homology"/>
<organism evidence="12 13">
    <name type="scientific">Tuber borchii</name>
    <name type="common">White truffle</name>
    <dbReference type="NCBI Taxonomy" id="42251"/>
    <lineage>
        <taxon>Eukaryota</taxon>
        <taxon>Fungi</taxon>
        <taxon>Dikarya</taxon>
        <taxon>Ascomycota</taxon>
        <taxon>Pezizomycotina</taxon>
        <taxon>Pezizomycetes</taxon>
        <taxon>Pezizales</taxon>
        <taxon>Tuberaceae</taxon>
        <taxon>Tuber</taxon>
    </lineage>
</organism>
<feature type="region of interest" description="Disordered" evidence="11">
    <location>
        <begin position="1"/>
        <end position="20"/>
    </location>
</feature>
<evidence type="ECO:0000256" key="3">
    <source>
        <dbReference type="ARBA" id="ARBA00010288"/>
    </source>
</evidence>
<feature type="transmembrane region" description="Helical" evidence="10">
    <location>
        <begin position="378"/>
        <end position="401"/>
    </location>
</feature>
<dbReference type="OrthoDB" id="9979195at2759"/>
<sequence>MSPKPPKQPPPQGEKESHQSLLSASAEGAKFLILLQVTSRLLTFIVNQLLLRYLSPSLLGISVQLELFMISILYFSRESLRTALQRQPSSPTTTTAAAAPTSTKSPKIGSKLIEGTPAAQRQTVINLSLLALPLGLLFAVTLSFFYARSFASSETASQPFFRESVCLYALATIIELVAEPYFSLAQLGLRYKARATAESAAAFVRCIMTCGVTVAVAKGGFGEELRGRGVGPLGFAVGQVGYAAVLLGVYVWCFWGEGGRVGWSVGLRGIESRWVFFLLRTKDNCRPLTSLAASMWLQSALKHLLTQGDSLLITYFTTNHAQGIYALSSNYGSLIARMLFQPIEESSRNLFAKLLSSTAPSGENITSAKTTLQTLLKIYLLLSTFFISLAAPFAPFALSLIASRQWTAASDAGETLSAFCYYIPLLAINGVTEAFVQSVANERELAGQSAWMFAFSLGFAAVGWVFLRVLGWGAQGLVAANGVNMLVRILWSAGFVRGYFSRFEKEEERRKEGEGWKEVLPNWVFLSTALGVGVLARGVVSEGSGGTVRMLASAGGLGVGLLGVWCYGKLTPNKKPTPFPSTRTA</sequence>
<feature type="transmembrane region" description="Helical" evidence="10">
    <location>
        <begin position="421"/>
        <end position="440"/>
    </location>
</feature>
<evidence type="ECO:0000256" key="10">
    <source>
        <dbReference type="RuleBase" id="RU365067"/>
    </source>
</evidence>
<dbReference type="PANTHER" id="PTHR13117">
    <property type="entry name" value="ENDOPLASMIC RETICULUM MULTISPAN TRANSMEMBRANE PROTEIN-RELATED"/>
    <property type="match status" value="1"/>
</dbReference>
<evidence type="ECO:0000313" key="13">
    <source>
        <dbReference type="Proteomes" id="UP000244722"/>
    </source>
</evidence>
<evidence type="ECO:0000256" key="11">
    <source>
        <dbReference type="SAM" id="MobiDB-lite"/>
    </source>
</evidence>
<name>A0A2T7A971_TUBBO</name>
<keyword evidence="6 10" id="KW-1133">Transmembrane helix</keyword>
<evidence type="ECO:0000256" key="9">
    <source>
        <dbReference type="ARBA" id="ARBA00045912"/>
    </source>
</evidence>
<accession>A0A2T7A971</accession>
<evidence type="ECO:0000256" key="1">
    <source>
        <dbReference type="ARBA" id="ARBA00004477"/>
    </source>
</evidence>
<reference evidence="12 13" key="1">
    <citation type="submission" date="2017-04" db="EMBL/GenBank/DDBJ databases">
        <title>Draft genome sequence of Tuber borchii Vittad., a whitish edible truffle.</title>
        <authorList>
            <consortium name="DOE Joint Genome Institute"/>
            <person name="Murat C."/>
            <person name="Kuo A."/>
            <person name="Barry K.W."/>
            <person name="Clum A."/>
            <person name="Dockter R.B."/>
            <person name="Fauchery L."/>
            <person name="Iotti M."/>
            <person name="Kohler A."/>
            <person name="Labutti K."/>
            <person name="Lindquist E.A."/>
            <person name="Lipzen A."/>
            <person name="Ohm R.A."/>
            <person name="Wang M."/>
            <person name="Grigoriev I.V."/>
            <person name="Zambonelli A."/>
            <person name="Martin F.M."/>
        </authorList>
    </citation>
    <scope>NUCLEOTIDE SEQUENCE [LARGE SCALE GENOMIC DNA]</scope>
    <source>
        <strain evidence="12 13">Tbo3840</strain>
    </source>
</reference>
<dbReference type="InterPro" id="IPR007594">
    <property type="entry name" value="RFT1"/>
</dbReference>
<comment type="similarity">
    <text evidence="3 10">Belongs to the RFT1 family.</text>
</comment>
<gene>
    <name evidence="12" type="ORF">B9Z19DRAFT_1060383</name>
</gene>
<evidence type="ECO:0000256" key="8">
    <source>
        <dbReference type="ARBA" id="ARBA00044793"/>
    </source>
</evidence>
<dbReference type="STRING" id="42251.A0A2T7A971"/>
<feature type="transmembrane region" description="Helical" evidence="10">
    <location>
        <begin position="477"/>
        <end position="500"/>
    </location>
</feature>
<feature type="region of interest" description="Disordered" evidence="11">
    <location>
        <begin position="85"/>
        <end position="109"/>
    </location>
</feature>
<evidence type="ECO:0000256" key="2">
    <source>
        <dbReference type="ARBA" id="ARBA00004922"/>
    </source>
</evidence>
<keyword evidence="4 10" id="KW-0812">Transmembrane</keyword>
<feature type="transmembrane region" description="Helical" evidence="10">
    <location>
        <begin position="127"/>
        <end position="147"/>
    </location>
</feature>
<feature type="transmembrane region" description="Helical" evidence="10">
    <location>
        <begin position="201"/>
        <end position="221"/>
    </location>
</feature>
<feature type="transmembrane region" description="Helical" evidence="10">
    <location>
        <begin position="233"/>
        <end position="255"/>
    </location>
</feature>
<comment type="subcellular location">
    <subcellularLocation>
        <location evidence="1 10">Endoplasmic reticulum membrane</location>
        <topology evidence="1 10">Multi-pass membrane protein</topology>
    </subcellularLocation>
</comment>
<dbReference type="PANTHER" id="PTHR13117:SF5">
    <property type="entry name" value="PROTEIN RFT1 HOMOLOG"/>
    <property type="match status" value="1"/>
</dbReference>
<protein>
    <recommendedName>
        <fullName evidence="8 10">Man(5)GlcNAc(2)-PP-dolichol translocation protein RFT1</fullName>
    </recommendedName>
</protein>
<comment type="pathway">
    <text evidence="2">Protein modification; protein glycosylation.</text>
</comment>
<evidence type="ECO:0000256" key="4">
    <source>
        <dbReference type="ARBA" id="ARBA00022692"/>
    </source>
</evidence>
<comment type="caution">
    <text evidence="12">The sequence shown here is derived from an EMBL/GenBank/DDBJ whole genome shotgun (WGS) entry which is preliminary data.</text>
</comment>
<dbReference type="Pfam" id="PF04506">
    <property type="entry name" value="Rft-1"/>
    <property type="match status" value="1"/>
</dbReference>
<feature type="compositionally biased region" description="Low complexity" evidence="11">
    <location>
        <begin position="88"/>
        <end position="107"/>
    </location>
</feature>
<keyword evidence="7 10" id="KW-0472">Membrane</keyword>
<dbReference type="Proteomes" id="UP000244722">
    <property type="component" value="Unassembled WGS sequence"/>
</dbReference>
<dbReference type="GO" id="GO:0005789">
    <property type="term" value="C:endoplasmic reticulum membrane"/>
    <property type="evidence" value="ECO:0007669"/>
    <property type="project" value="UniProtKB-SubCell"/>
</dbReference>
<feature type="transmembrane region" description="Helical" evidence="10">
    <location>
        <begin position="520"/>
        <end position="540"/>
    </location>
</feature>
<evidence type="ECO:0000256" key="7">
    <source>
        <dbReference type="ARBA" id="ARBA00023136"/>
    </source>
</evidence>
<keyword evidence="5 10" id="KW-0256">Endoplasmic reticulum</keyword>
<keyword evidence="13" id="KW-1185">Reference proteome</keyword>
<feature type="transmembrane region" description="Helical" evidence="10">
    <location>
        <begin position="546"/>
        <end position="567"/>
    </location>
</feature>
<dbReference type="EMBL" id="NESQ01000002">
    <property type="protein sequence ID" value="PUU84286.1"/>
    <property type="molecule type" value="Genomic_DNA"/>
</dbReference>
<feature type="transmembrane region" description="Helical" evidence="10">
    <location>
        <begin position="452"/>
        <end position="471"/>
    </location>
</feature>